<sequence length="314" mass="34171">MTSTLPPLVQAFSGALGSAAANAVAYPLDLVTTRLQTTKHRGLTARNVIQNTVQKHGVAALYDGLPSDSAYTLLTNFLYFYTYTRLRGTVIHRVRSLSVSQELAIGFAAGVVSKLISTPLSIVTVRLQTARDDEDEEEGEKEEPSVLAVVRAIYREHGLAGFWRGFQTTFLLCLNPSLTFALLQLYRRLFVRARVVSPGHAFFGAAIANSLANTILYPLILAKTRMQLPSPSDPQSKPSLVGALKSSVRTASSEKAASERPPLTRIPTSARPYPGGPYQALSAQIVKGFLSQGITFLVKQRVETGVVLWARRAQ</sequence>
<evidence type="ECO:0000313" key="1">
    <source>
        <dbReference type="EMBL" id="KAI0060613.1"/>
    </source>
</evidence>
<organism evidence="1 2">
    <name type="scientific">Artomyces pyxidatus</name>
    <dbReference type="NCBI Taxonomy" id="48021"/>
    <lineage>
        <taxon>Eukaryota</taxon>
        <taxon>Fungi</taxon>
        <taxon>Dikarya</taxon>
        <taxon>Basidiomycota</taxon>
        <taxon>Agaricomycotina</taxon>
        <taxon>Agaricomycetes</taxon>
        <taxon>Russulales</taxon>
        <taxon>Auriscalpiaceae</taxon>
        <taxon>Artomyces</taxon>
    </lineage>
</organism>
<dbReference type="Proteomes" id="UP000814140">
    <property type="component" value="Unassembled WGS sequence"/>
</dbReference>
<reference evidence="1" key="1">
    <citation type="submission" date="2021-03" db="EMBL/GenBank/DDBJ databases">
        <authorList>
            <consortium name="DOE Joint Genome Institute"/>
            <person name="Ahrendt S."/>
            <person name="Looney B.P."/>
            <person name="Miyauchi S."/>
            <person name="Morin E."/>
            <person name="Drula E."/>
            <person name="Courty P.E."/>
            <person name="Chicoki N."/>
            <person name="Fauchery L."/>
            <person name="Kohler A."/>
            <person name="Kuo A."/>
            <person name="Labutti K."/>
            <person name="Pangilinan J."/>
            <person name="Lipzen A."/>
            <person name="Riley R."/>
            <person name="Andreopoulos W."/>
            <person name="He G."/>
            <person name="Johnson J."/>
            <person name="Barry K.W."/>
            <person name="Grigoriev I.V."/>
            <person name="Nagy L."/>
            <person name="Hibbett D."/>
            <person name="Henrissat B."/>
            <person name="Matheny P.B."/>
            <person name="Labbe J."/>
            <person name="Martin F."/>
        </authorList>
    </citation>
    <scope>NUCLEOTIDE SEQUENCE</scope>
    <source>
        <strain evidence="1">HHB10654</strain>
    </source>
</reference>
<evidence type="ECO:0000313" key="2">
    <source>
        <dbReference type="Proteomes" id="UP000814140"/>
    </source>
</evidence>
<proteinExistence type="predicted"/>
<accession>A0ACB8SVT2</accession>
<dbReference type="EMBL" id="MU277218">
    <property type="protein sequence ID" value="KAI0060613.1"/>
    <property type="molecule type" value="Genomic_DNA"/>
</dbReference>
<reference evidence="1" key="2">
    <citation type="journal article" date="2022" name="New Phytol.">
        <title>Evolutionary transition to the ectomycorrhizal habit in the genomes of a hyperdiverse lineage of mushroom-forming fungi.</title>
        <authorList>
            <person name="Looney B."/>
            <person name="Miyauchi S."/>
            <person name="Morin E."/>
            <person name="Drula E."/>
            <person name="Courty P.E."/>
            <person name="Kohler A."/>
            <person name="Kuo A."/>
            <person name="LaButti K."/>
            <person name="Pangilinan J."/>
            <person name="Lipzen A."/>
            <person name="Riley R."/>
            <person name="Andreopoulos W."/>
            <person name="He G."/>
            <person name="Johnson J."/>
            <person name="Nolan M."/>
            <person name="Tritt A."/>
            <person name="Barry K.W."/>
            <person name="Grigoriev I.V."/>
            <person name="Nagy L.G."/>
            <person name="Hibbett D."/>
            <person name="Henrissat B."/>
            <person name="Matheny P.B."/>
            <person name="Labbe J."/>
            <person name="Martin F.M."/>
        </authorList>
    </citation>
    <scope>NUCLEOTIDE SEQUENCE</scope>
    <source>
        <strain evidence="1">HHB10654</strain>
    </source>
</reference>
<gene>
    <name evidence="1" type="ORF">BV25DRAFT_1827802</name>
</gene>
<name>A0ACB8SVT2_9AGAM</name>
<protein>
    <submittedName>
        <fullName evidence="1">Mitochondrial carrier</fullName>
    </submittedName>
</protein>
<comment type="caution">
    <text evidence="1">The sequence shown here is derived from an EMBL/GenBank/DDBJ whole genome shotgun (WGS) entry which is preliminary data.</text>
</comment>
<keyword evidence="2" id="KW-1185">Reference proteome</keyword>